<dbReference type="InterPro" id="IPR027417">
    <property type="entry name" value="P-loop_NTPase"/>
</dbReference>
<dbReference type="OrthoDB" id="4760524at2759"/>
<feature type="non-terminal residue" evidence="3">
    <location>
        <position position="320"/>
    </location>
</feature>
<dbReference type="PANTHER" id="PTHR10039:SF5">
    <property type="entry name" value="NACHT DOMAIN-CONTAINING PROTEIN"/>
    <property type="match status" value="1"/>
</dbReference>
<dbReference type="PANTHER" id="PTHR10039">
    <property type="entry name" value="AMELOGENIN"/>
    <property type="match status" value="1"/>
</dbReference>
<sequence>LKHLQAHVATTAFDSGQHVDAPKCHPNTRQAVLDEIMNWIVLAVARVQWILWLNGAAGAGKSAIGRSIVEHCLQRNIPIARFFFFRTDSTRNNVRPLVATLVHQLLQSIPDLAPIIIPRIQRDSLIFTKSLETQFEYLIFDPLRELKRQSNFLRTLVLFFDGVDECDNHKDQASLIRIVADFVGSNSFPAIAFFASRTESQISTVFRSSAVSKITLQLALDDNYLPDDDIRLFLNDSFTDIKNTHQFGPLLPSDWPAAPDVQEIIAKSSGQFIYASVVINFISTPDLHPGQQLEIVRGLRPRGRLTPFAQLDALYRHIFS</sequence>
<dbReference type="InterPro" id="IPR056884">
    <property type="entry name" value="NPHP3-like_N"/>
</dbReference>
<reference evidence="4" key="1">
    <citation type="submission" date="2014-04" db="EMBL/GenBank/DDBJ databases">
        <title>Evolutionary Origins and Diversification of the Mycorrhizal Mutualists.</title>
        <authorList>
            <consortium name="DOE Joint Genome Institute"/>
            <consortium name="Mycorrhizal Genomics Consortium"/>
            <person name="Kohler A."/>
            <person name="Kuo A."/>
            <person name="Nagy L.G."/>
            <person name="Floudas D."/>
            <person name="Copeland A."/>
            <person name="Barry K.W."/>
            <person name="Cichocki N."/>
            <person name="Veneault-Fourrey C."/>
            <person name="LaButti K."/>
            <person name="Lindquist E.A."/>
            <person name="Lipzen A."/>
            <person name="Lundell T."/>
            <person name="Morin E."/>
            <person name="Murat C."/>
            <person name="Riley R."/>
            <person name="Ohm R."/>
            <person name="Sun H."/>
            <person name="Tunlid A."/>
            <person name="Henrissat B."/>
            <person name="Grigoriev I.V."/>
            <person name="Hibbett D.S."/>
            <person name="Martin F."/>
        </authorList>
    </citation>
    <scope>NUCLEOTIDE SEQUENCE [LARGE SCALE GENOMIC DNA]</scope>
    <source>
        <strain evidence="4">FD-334 SS-4</strain>
    </source>
</reference>
<feature type="non-terminal residue" evidence="3">
    <location>
        <position position="1"/>
    </location>
</feature>
<dbReference type="OMA" id="IMNWIVL"/>
<protein>
    <recommendedName>
        <fullName evidence="2">Nephrocystin 3-like N-terminal domain-containing protein</fullName>
    </recommendedName>
</protein>
<dbReference type="Gene3D" id="3.40.50.300">
    <property type="entry name" value="P-loop containing nucleotide triphosphate hydrolases"/>
    <property type="match status" value="1"/>
</dbReference>
<dbReference type="SUPFAM" id="SSF52540">
    <property type="entry name" value="P-loop containing nucleoside triphosphate hydrolases"/>
    <property type="match status" value="1"/>
</dbReference>
<dbReference type="AlphaFoldDB" id="A0A0D2NVD8"/>
<dbReference type="STRING" id="945553.A0A0D2NVD8"/>
<evidence type="ECO:0000259" key="2">
    <source>
        <dbReference type="Pfam" id="PF24883"/>
    </source>
</evidence>
<evidence type="ECO:0000313" key="4">
    <source>
        <dbReference type="Proteomes" id="UP000054270"/>
    </source>
</evidence>
<keyword evidence="4" id="KW-1185">Reference proteome</keyword>
<name>A0A0D2NVD8_HYPSF</name>
<accession>A0A0D2NVD8</accession>
<proteinExistence type="predicted"/>
<organism evidence="3 4">
    <name type="scientific">Hypholoma sublateritium (strain FD-334 SS-4)</name>
    <dbReference type="NCBI Taxonomy" id="945553"/>
    <lineage>
        <taxon>Eukaryota</taxon>
        <taxon>Fungi</taxon>
        <taxon>Dikarya</taxon>
        <taxon>Basidiomycota</taxon>
        <taxon>Agaricomycotina</taxon>
        <taxon>Agaricomycetes</taxon>
        <taxon>Agaricomycetidae</taxon>
        <taxon>Agaricales</taxon>
        <taxon>Agaricineae</taxon>
        <taxon>Strophariaceae</taxon>
        <taxon>Hypholoma</taxon>
    </lineage>
</organism>
<dbReference type="Pfam" id="PF24883">
    <property type="entry name" value="NPHP3_N"/>
    <property type="match status" value="1"/>
</dbReference>
<keyword evidence="1" id="KW-0677">Repeat</keyword>
<gene>
    <name evidence="3" type="ORF">HYPSUDRAFT_118920</name>
</gene>
<evidence type="ECO:0000256" key="1">
    <source>
        <dbReference type="ARBA" id="ARBA00022737"/>
    </source>
</evidence>
<feature type="domain" description="Nephrocystin 3-like N-terminal" evidence="2">
    <location>
        <begin position="47"/>
        <end position="197"/>
    </location>
</feature>
<dbReference type="Proteomes" id="UP000054270">
    <property type="component" value="Unassembled WGS sequence"/>
</dbReference>
<dbReference type="EMBL" id="KN817547">
    <property type="protein sequence ID" value="KJA22774.1"/>
    <property type="molecule type" value="Genomic_DNA"/>
</dbReference>
<evidence type="ECO:0000313" key="3">
    <source>
        <dbReference type="EMBL" id="KJA22774.1"/>
    </source>
</evidence>